<keyword evidence="1" id="KW-0472">Membrane</keyword>
<feature type="transmembrane region" description="Helical" evidence="1">
    <location>
        <begin position="41"/>
        <end position="60"/>
    </location>
</feature>
<keyword evidence="1" id="KW-0812">Transmembrane</keyword>
<accession>A0ABU9T4H6</accession>
<keyword evidence="3" id="KW-1185">Reference proteome</keyword>
<protein>
    <submittedName>
        <fullName evidence="2">DUF2065 family protein</fullName>
    </submittedName>
</protein>
<reference evidence="2 3" key="1">
    <citation type="submission" date="2024-03" db="EMBL/GenBank/DDBJ databases">
        <title>Community enrichment and isolation of bacterial strains for fucoidan degradation.</title>
        <authorList>
            <person name="Sichert A."/>
        </authorList>
    </citation>
    <scope>NUCLEOTIDE SEQUENCE [LARGE SCALE GENOMIC DNA]</scope>
    <source>
        <strain evidence="2 3">AS62</strain>
    </source>
</reference>
<organism evidence="2 3">
    <name type="scientific">Ahrensia kielensis</name>
    <dbReference type="NCBI Taxonomy" id="76980"/>
    <lineage>
        <taxon>Bacteria</taxon>
        <taxon>Pseudomonadati</taxon>
        <taxon>Pseudomonadota</taxon>
        <taxon>Alphaproteobacteria</taxon>
        <taxon>Hyphomicrobiales</taxon>
        <taxon>Ahrensiaceae</taxon>
        <taxon>Ahrensia</taxon>
    </lineage>
</organism>
<comment type="caution">
    <text evidence="2">The sequence shown here is derived from an EMBL/GenBank/DDBJ whole genome shotgun (WGS) entry which is preliminary data.</text>
</comment>
<evidence type="ECO:0000256" key="1">
    <source>
        <dbReference type="SAM" id="Phobius"/>
    </source>
</evidence>
<dbReference type="RefSeq" id="WP_018688391.1">
    <property type="nucleotide sequence ID" value="NZ_JBBMQO010000003.1"/>
</dbReference>
<evidence type="ECO:0000313" key="2">
    <source>
        <dbReference type="EMBL" id="MEM5501040.1"/>
    </source>
</evidence>
<proteinExistence type="predicted"/>
<sequence length="62" mass="6624">MLSTLITAVGLVLVIEGLFYGVFPSAAKKLAELLEMTPRDTIQTMGIAMAFVGVVIVWLARG</sequence>
<dbReference type="EMBL" id="JBBMQO010000003">
    <property type="protein sequence ID" value="MEM5501040.1"/>
    <property type="molecule type" value="Genomic_DNA"/>
</dbReference>
<keyword evidence="1" id="KW-1133">Transmembrane helix</keyword>
<dbReference type="Pfam" id="PF09838">
    <property type="entry name" value="DUF2065"/>
    <property type="match status" value="1"/>
</dbReference>
<gene>
    <name evidence="2" type="ORF">WNY59_05520</name>
</gene>
<dbReference type="InterPro" id="IPR019201">
    <property type="entry name" value="DUF2065"/>
</dbReference>
<name>A0ABU9T4H6_9HYPH</name>
<evidence type="ECO:0000313" key="3">
    <source>
        <dbReference type="Proteomes" id="UP001477870"/>
    </source>
</evidence>
<dbReference type="Proteomes" id="UP001477870">
    <property type="component" value="Unassembled WGS sequence"/>
</dbReference>